<keyword evidence="7" id="KW-0816">Tricarboxylic acid cycle</keyword>
<evidence type="ECO:0000256" key="12">
    <source>
        <dbReference type="ARBA" id="ARBA00023315"/>
    </source>
</evidence>
<dbReference type="EC" id="2.3.1.61" evidence="6"/>
<dbReference type="InterPro" id="IPR011053">
    <property type="entry name" value="Single_hybrid_motif"/>
</dbReference>
<comment type="cofactor">
    <cofactor evidence="1">
        <name>(R)-lipoate</name>
        <dbReference type="ChEBI" id="CHEBI:83088"/>
    </cofactor>
</comment>
<dbReference type="Gene3D" id="2.40.50.100">
    <property type="match status" value="1"/>
</dbReference>
<keyword evidence="12" id="KW-0012">Acyltransferase</keyword>
<dbReference type="InterPro" id="IPR050537">
    <property type="entry name" value="2-oxoacid_dehydrogenase"/>
</dbReference>
<dbReference type="AlphaFoldDB" id="A0A9Q1ALY4"/>
<dbReference type="Proteomes" id="UP001151752">
    <property type="component" value="Chromosome 16"/>
</dbReference>
<dbReference type="SUPFAM" id="SSF51230">
    <property type="entry name" value="Single hybrid motif"/>
    <property type="match status" value="1"/>
</dbReference>
<dbReference type="Gene3D" id="3.30.559.10">
    <property type="entry name" value="Chloramphenicol acetyltransferase-like domain"/>
    <property type="match status" value="1"/>
</dbReference>
<reference evidence="18" key="2">
    <citation type="journal article" date="2023" name="Int. J. Mol. Sci.">
        <title>De Novo Assembly and Annotation of 11 Diverse Shrub Willow (Salix) Genomes Reveals Novel Gene Organization in Sex-Linked Regions.</title>
        <authorList>
            <person name="Hyden B."/>
            <person name="Feng K."/>
            <person name="Yates T.B."/>
            <person name="Jawdy S."/>
            <person name="Cereghino C."/>
            <person name="Smart L.B."/>
            <person name="Muchero W."/>
        </authorList>
    </citation>
    <scope>NUCLEOTIDE SEQUENCE</scope>
    <source>
        <tissue evidence="18">Shoot tip</tissue>
    </source>
</reference>
<keyword evidence="19" id="KW-1185">Reference proteome</keyword>
<evidence type="ECO:0000256" key="5">
    <source>
        <dbReference type="ARBA" id="ARBA00011484"/>
    </source>
</evidence>
<comment type="similarity">
    <text evidence="4">Belongs to the 2-oxoacid dehydrogenase family.</text>
</comment>
<dbReference type="PANTHER" id="PTHR43416:SF5">
    <property type="entry name" value="DIHYDROLIPOYLLYSINE-RESIDUE SUCCINYLTRANSFERASE COMPONENT OF 2-OXOGLUTARATE DEHYDROGENASE COMPLEX, MITOCHONDRIAL"/>
    <property type="match status" value="1"/>
</dbReference>
<gene>
    <name evidence="18" type="ORF">OIU74_000176</name>
</gene>
<feature type="domain" description="Lipoyl-binding" evidence="17">
    <location>
        <begin position="96"/>
        <end position="171"/>
    </location>
</feature>
<dbReference type="EMBL" id="JAPFFM010000001">
    <property type="protein sequence ID" value="KAJ6775932.1"/>
    <property type="molecule type" value="Genomic_DNA"/>
</dbReference>
<dbReference type="InterPro" id="IPR001078">
    <property type="entry name" value="2-oxoacid_DH_actylTfrase"/>
</dbReference>
<comment type="subcellular location">
    <subcellularLocation>
        <location evidence="2">Mitochondrion</location>
    </subcellularLocation>
</comment>
<keyword evidence="10" id="KW-0809">Transit peptide</keyword>
<feature type="compositionally biased region" description="Basic and acidic residues" evidence="16">
    <location>
        <begin position="198"/>
        <end position="208"/>
    </location>
</feature>
<dbReference type="InterPro" id="IPR003016">
    <property type="entry name" value="2-oxoA_DH_lipoyl-BS"/>
</dbReference>
<evidence type="ECO:0000256" key="4">
    <source>
        <dbReference type="ARBA" id="ARBA00007317"/>
    </source>
</evidence>
<evidence type="ECO:0000256" key="15">
    <source>
        <dbReference type="ARBA" id="ARBA00052761"/>
    </source>
</evidence>
<evidence type="ECO:0000256" key="11">
    <source>
        <dbReference type="ARBA" id="ARBA00023128"/>
    </source>
</evidence>
<sequence length="469" mass="51096">MFGAVRRRFANGGFSSSILRQSLQATRLAPSSTSRVSDEILIHARGFEHVRKFSCLVSLRGRAISSRPVREVVSNMEHASSKRTWSRPFSSDTGDLVDAVVPFMGESITDGTLAKFLKNPGDSVEVDEPIAQIETDKVTIDVSSPEAGVIKEYIAKEGDTVEPGTKIAVISKSGEGVAHVAPSENISKKAAPQQSASEMKDEKKKPKVEASPVPAKPKAPAPPPPKPSATEPQLPPKERERRVPMTRLRKRVATRLKDSQNTFAMLTTFNEVDMTNLMKLRSDYKDAFVEKHGVKLGLMSGFIKAAVSGLQNQPIINAVIDGDDIIYRDYVDISIAVGTPKGLVVPVIRNADKMNFADIEKEINTLAKKANDGTISIDEMAGGSFTISNGGVYGSLLSTPIINPPQSAILGMHSIVSRPMVVGGNVVPRPMMYIALTYDHRLIDGREAVFFLRRIKDVVEDPRRLLLDA</sequence>
<evidence type="ECO:0000256" key="9">
    <source>
        <dbReference type="ARBA" id="ARBA00022823"/>
    </source>
</evidence>
<dbReference type="GO" id="GO:0006099">
    <property type="term" value="P:tricarboxylic acid cycle"/>
    <property type="evidence" value="ECO:0007669"/>
    <property type="project" value="UniProtKB-KW"/>
</dbReference>
<dbReference type="InterPro" id="IPR006255">
    <property type="entry name" value="SucB"/>
</dbReference>
<evidence type="ECO:0000256" key="7">
    <source>
        <dbReference type="ARBA" id="ARBA00022532"/>
    </source>
</evidence>
<comment type="catalytic activity">
    <reaction evidence="15">
        <text>N(6)-[(R)-dihydrolipoyl]-L-lysyl-[protein] + succinyl-CoA = N(6)-[(R)-S(8)-succinyldihydrolipoyl]-L-lysyl-[protein] + CoA</text>
        <dbReference type="Rhea" id="RHEA:15213"/>
        <dbReference type="Rhea" id="RHEA-COMP:10475"/>
        <dbReference type="Rhea" id="RHEA-COMP:20092"/>
        <dbReference type="ChEBI" id="CHEBI:57287"/>
        <dbReference type="ChEBI" id="CHEBI:57292"/>
        <dbReference type="ChEBI" id="CHEBI:83100"/>
        <dbReference type="ChEBI" id="CHEBI:83120"/>
        <dbReference type="EC" id="2.3.1.61"/>
    </reaction>
</comment>
<comment type="pathway">
    <text evidence="3">Amino-acid degradation; L-lysine degradation via saccharopine pathway; glutaryl-CoA from L-lysine: step 6/6.</text>
</comment>
<dbReference type="PROSITE" id="PS00189">
    <property type="entry name" value="LIPOYL"/>
    <property type="match status" value="1"/>
</dbReference>
<dbReference type="PROSITE" id="PS50968">
    <property type="entry name" value="BIOTINYL_LIPOYL"/>
    <property type="match status" value="1"/>
</dbReference>
<evidence type="ECO:0000256" key="10">
    <source>
        <dbReference type="ARBA" id="ARBA00022946"/>
    </source>
</evidence>
<feature type="region of interest" description="Disordered" evidence="16">
    <location>
        <begin position="178"/>
        <end position="248"/>
    </location>
</feature>
<feature type="compositionally biased region" description="Pro residues" evidence="16">
    <location>
        <begin position="214"/>
        <end position="227"/>
    </location>
</feature>
<dbReference type="InterPro" id="IPR023213">
    <property type="entry name" value="CAT-like_dom_sf"/>
</dbReference>
<evidence type="ECO:0000256" key="3">
    <source>
        <dbReference type="ARBA" id="ARBA00005145"/>
    </source>
</evidence>
<dbReference type="FunFam" id="3.30.559.10:FF:000006">
    <property type="entry name" value="Dihydrolipoyllysine-residue succinyltransferase component of 2-oxoglutarate dehydrogenase complex, mitochondrial"/>
    <property type="match status" value="1"/>
</dbReference>
<evidence type="ECO:0000256" key="14">
    <source>
        <dbReference type="ARBA" id="ARBA00037426"/>
    </source>
</evidence>
<evidence type="ECO:0000313" key="18">
    <source>
        <dbReference type="EMBL" id="KAJ6775932.1"/>
    </source>
</evidence>
<organism evidence="18 19">
    <name type="scientific">Salix koriyanagi</name>
    <dbReference type="NCBI Taxonomy" id="2511006"/>
    <lineage>
        <taxon>Eukaryota</taxon>
        <taxon>Viridiplantae</taxon>
        <taxon>Streptophyta</taxon>
        <taxon>Embryophyta</taxon>
        <taxon>Tracheophyta</taxon>
        <taxon>Spermatophyta</taxon>
        <taxon>Magnoliopsida</taxon>
        <taxon>eudicotyledons</taxon>
        <taxon>Gunneridae</taxon>
        <taxon>Pentapetalae</taxon>
        <taxon>rosids</taxon>
        <taxon>fabids</taxon>
        <taxon>Malpighiales</taxon>
        <taxon>Salicaceae</taxon>
        <taxon>Saliceae</taxon>
        <taxon>Salix</taxon>
    </lineage>
</organism>
<evidence type="ECO:0000256" key="2">
    <source>
        <dbReference type="ARBA" id="ARBA00004173"/>
    </source>
</evidence>
<dbReference type="PANTHER" id="PTHR43416">
    <property type="entry name" value="DIHYDROLIPOYLLYSINE-RESIDUE SUCCINYLTRANSFERASE COMPONENT OF 2-OXOGLUTARATE DEHYDROGENASE COMPLEX, MITOCHONDRIAL-RELATED"/>
    <property type="match status" value="1"/>
</dbReference>
<dbReference type="CDD" id="cd06849">
    <property type="entry name" value="lipoyl_domain"/>
    <property type="match status" value="1"/>
</dbReference>
<dbReference type="SUPFAM" id="SSF52777">
    <property type="entry name" value="CoA-dependent acyltransferases"/>
    <property type="match status" value="1"/>
</dbReference>
<evidence type="ECO:0000256" key="1">
    <source>
        <dbReference type="ARBA" id="ARBA00001938"/>
    </source>
</evidence>
<dbReference type="GO" id="GO:0045252">
    <property type="term" value="C:oxoglutarate dehydrogenase complex"/>
    <property type="evidence" value="ECO:0007669"/>
    <property type="project" value="InterPro"/>
</dbReference>
<name>A0A9Q1ALY4_9ROSI</name>
<dbReference type="InterPro" id="IPR000089">
    <property type="entry name" value="Biotin_lipoyl"/>
</dbReference>
<evidence type="ECO:0000256" key="8">
    <source>
        <dbReference type="ARBA" id="ARBA00022679"/>
    </source>
</evidence>
<dbReference type="NCBIfam" id="TIGR01347">
    <property type="entry name" value="sucB"/>
    <property type="match status" value="1"/>
</dbReference>
<proteinExistence type="inferred from homology"/>
<evidence type="ECO:0000313" key="19">
    <source>
        <dbReference type="Proteomes" id="UP001151752"/>
    </source>
</evidence>
<comment type="function">
    <text evidence="14">The 2-oxoglutarate dehydrogenase complex catalyzes the overall conversion of 2-oxoglutarate to succinyl-CoA and CO(2). It contains multiple copies of three enzymatic components: 2-oxoglutarate dehydrogenase (E1), dihydrolipoamide succinyltransferase (E2) and lipoamide dehydrogenase (E3).</text>
</comment>
<accession>A0A9Q1ALY4</accession>
<dbReference type="GO" id="GO:0004149">
    <property type="term" value="F:dihydrolipoyllysine-residue succinyltransferase activity"/>
    <property type="evidence" value="ECO:0007669"/>
    <property type="project" value="UniProtKB-EC"/>
</dbReference>
<keyword evidence="9" id="KW-0450">Lipoyl</keyword>
<protein>
    <recommendedName>
        <fullName evidence="6">dihydrolipoyllysine-residue succinyltransferase</fullName>
        <ecNumber evidence="6">2.3.1.61</ecNumber>
    </recommendedName>
    <alternativeName>
        <fullName evidence="13">2-oxoglutarate dehydrogenase complex component E2</fullName>
    </alternativeName>
</protein>
<evidence type="ECO:0000256" key="13">
    <source>
        <dbReference type="ARBA" id="ARBA00032406"/>
    </source>
</evidence>
<dbReference type="Pfam" id="PF00364">
    <property type="entry name" value="Biotin_lipoyl"/>
    <property type="match status" value="1"/>
</dbReference>
<comment type="caution">
    <text evidence="18">The sequence shown here is derived from an EMBL/GenBank/DDBJ whole genome shotgun (WGS) entry which is preliminary data.</text>
</comment>
<evidence type="ECO:0000256" key="6">
    <source>
        <dbReference type="ARBA" id="ARBA00012945"/>
    </source>
</evidence>
<comment type="subunit">
    <text evidence="5">Forms a 24-polypeptide structural core with octahedral symmetry.</text>
</comment>
<evidence type="ECO:0000256" key="16">
    <source>
        <dbReference type="SAM" id="MobiDB-lite"/>
    </source>
</evidence>
<reference evidence="18" key="1">
    <citation type="submission" date="2022-11" db="EMBL/GenBank/DDBJ databases">
        <authorList>
            <person name="Hyden B.L."/>
            <person name="Feng K."/>
            <person name="Yates T."/>
            <person name="Jawdy S."/>
            <person name="Smart L.B."/>
            <person name="Muchero W."/>
        </authorList>
    </citation>
    <scope>NUCLEOTIDE SEQUENCE</scope>
    <source>
        <tissue evidence="18">Shoot tip</tissue>
    </source>
</reference>
<evidence type="ECO:0000259" key="17">
    <source>
        <dbReference type="PROSITE" id="PS50968"/>
    </source>
</evidence>
<dbReference type="Pfam" id="PF00198">
    <property type="entry name" value="2-oxoacid_dh"/>
    <property type="match status" value="1"/>
</dbReference>
<dbReference type="GO" id="GO:0005739">
    <property type="term" value="C:mitochondrion"/>
    <property type="evidence" value="ECO:0007669"/>
    <property type="project" value="UniProtKB-SubCell"/>
</dbReference>
<keyword evidence="11" id="KW-0496">Mitochondrion</keyword>
<keyword evidence="8" id="KW-0808">Transferase</keyword>